<evidence type="ECO:0000313" key="11">
    <source>
        <dbReference type="Proteomes" id="UP000185544"/>
    </source>
</evidence>
<dbReference type="PANTHER" id="PTHR30489">
    <property type="entry name" value="LIPOPROTEIN-RELEASING SYSTEM TRANSMEMBRANE PROTEIN LOLE"/>
    <property type="match status" value="1"/>
</dbReference>
<feature type="domain" description="ABC3 transporter permease C-terminal" evidence="8">
    <location>
        <begin position="364"/>
        <end position="488"/>
    </location>
</feature>
<reference evidence="10 11" key="1">
    <citation type="submission" date="2016-08" db="EMBL/GenBank/DDBJ databases">
        <title>Identification and validation of antigenic proteins from Pajaroellobacter abortibovis using de-novo genome sequence assembly and reverse vaccinology.</title>
        <authorList>
            <person name="Welly B.T."/>
            <person name="Miller M.R."/>
            <person name="Stott J.L."/>
            <person name="Blanchard M.T."/>
            <person name="Islas-Trejo A.D."/>
            <person name="O'Rourke S.M."/>
            <person name="Young A.E."/>
            <person name="Medrano J.F."/>
            <person name="Van Eenennaam A.L."/>
        </authorList>
    </citation>
    <scope>NUCLEOTIDE SEQUENCE [LARGE SCALE GENOMIC DNA]</scope>
    <source>
        <strain evidence="10 11">BTF92-0548A/99-0131</strain>
    </source>
</reference>
<dbReference type="Pfam" id="PF02687">
    <property type="entry name" value="FtsX"/>
    <property type="match status" value="1"/>
</dbReference>
<dbReference type="Proteomes" id="UP000185544">
    <property type="component" value="Chromosome"/>
</dbReference>
<feature type="transmembrane region" description="Helical" evidence="7">
    <location>
        <begin position="95"/>
        <end position="121"/>
    </location>
</feature>
<feature type="transmembrane region" description="Helical" evidence="7">
    <location>
        <begin position="360"/>
        <end position="385"/>
    </location>
</feature>
<sequence length="495" mass="54697">MISSRHPYKWIHRASWGFGIGFAALVYWTVRLPTLRGDQWSFKDTLIRVGALTTGVLFALMTMGSLIPRIFDLLERHSFISFVSTRHVRSQKSGFLTMISILSICGVAVSSCALSSVISIMSGFSHDLKKKILGNNAHIMIDQASQAPWGEYWELQSRIQKIPGVHGVTPVVQNEAMLSSQSNTAGVIVRGVETNTIGSVIDLPGNIETGQFDYLSSPQKLESTDHNPTIPPTPTLIIGRELAKTLHVYVGDEVTLISPSGNLSPIGIIPSTRKFRIGAIFYSGMYEYDVSYVYTTLEAAQALFEFEGNITTLDIRASHPETTEMLTQTIRKTIQRPDLRVRDWHEMNQSLFSALQLERLATFVILSIAIMVASFCILCTLLLMVTEKRKEIAILKAMGASNPLILKIFIAEGMIVGGIGTTFGTVTALTLCFGLKWFGLRLDPDVYYIDRLPLHIEGVDFAAVTLASMVICTLATCYPAYAASKLQPVEGLRYE</sequence>
<comment type="similarity">
    <text evidence="2">Belongs to the ABC-4 integral membrane protein family. LolC/E subfamily.</text>
</comment>
<protein>
    <recommendedName>
        <fullName evidence="12">ABC transporter permease</fullName>
    </recommendedName>
</protein>
<dbReference type="GO" id="GO:0098797">
    <property type="term" value="C:plasma membrane protein complex"/>
    <property type="evidence" value="ECO:0007669"/>
    <property type="project" value="TreeGrafter"/>
</dbReference>
<evidence type="ECO:0000256" key="1">
    <source>
        <dbReference type="ARBA" id="ARBA00004651"/>
    </source>
</evidence>
<dbReference type="AlphaFoldDB" id="A0A1L6MVX8"/>
<keyword evidence="5 7" id="KW-1133">Transmembrane helix</keyword>
<evidence type="ECO:0000256" key="3">
    <source>
        <dbReference type="ARBA" id="ARBA00022475"/>
    </source>
</evidence>
<dbReference type="EMBL" id="CP016908">
    <property type="protein sequence ID" value="APR99703.1"/>
    <property type="molecule type" value="Genomic_DNA"/>
</dbReference>
<accession>A0A1L6MVX8</accession>
<feature type="transmembrane region" description="Helical" evidence="7">
    <location>
        <begin position="458"/>
        <end position="481"/>
    </location>
</feature>
<evidence type="ECO:0000256" key="2">
    <source>
        <dbReference type="ARBA" id="ARBA00005236"/>
    </source>
</evidence>
<dbReference type="InterPro" id="IPR025857">
    <property type="entry name" value="MacB_PCD"/>
</dbReference>
<keyword evidence="3" id="KW-1003">Cell membrane</keyword>
<proteinExistence type="inferred from homology"/>
<evidence type="ECO:0000313" key="10">
    <source>
        <dbReference type="EMBL" id="APR99703.1"/>
    </source>
</evidence>
<evidence type="ECO:0000259" key="8">
    <source>
        <dbReference type="Pfam" id="PF02687"/>
    </source>
</evidence>
<dbReference type="PANTHER" id="PTHR30489:SF0">
    <property type="entry name" value="LIPOPROTEIN-RELEASING SYSTEM TRANSMEMBRANE PROTEIN LOLE"/>
    <property type="match status" value="1"/>
</dbReference>
<dbReference type="InterPro" id="IPR003838">
    <property type="entry name" value="ABC3_permease_C"/>
</dbReference>
<evidence type="ECO:0000256" key="6">
    <source>
        <dbReference type="ARBA" id="ARBA00023136"/>
    </source>
</evidence>
<evidence type="ECO:0000256" key="5">
    <source>
        <dbReference type="ARBA" id="ARBA00022989"/>
    </source>
</evidence>
<dbReference type="InterPro" id="IPR051447">
    <property type="entry name" value="Lipoprotein-release_system"/>
</dbReference>
<keyword evidence="11" id="KW-1185">Reference proteome</keyword>
<dbReference type="OrthoDB" id="9808461at2"/>
<feature type="transmembrane region" description="Helical" evidence="7">
    <location>
        <begin position="405"/>
        <end position="438"/>
    </location>
</feature>
<dbReference type="STRING" id="1882918.BCY86_02700"/>
<evidence type="ECO:0000256" key="7">
    <source>
        <dbReference type="SAM" id="Phobius"/>
    </source>
</evidence>
<dbReference type="Pfam" id="PF12704">
    <property type="entry name" value="MacB_PCD"/>
    <property type="match status" value="1"/>
</dbReference>
<keyword evidence="6 7" id="KW-0472">Membrane</keyword>
<evidence type="ECO:0000259" key="9">
    <source>
        <dbReference type="Pfam" id="PF12704"/>
    </source>
</evidence>
<name>A0A1L6MVX8_9BACT</name>
<dbReference type="GO" id="GO:0044874">
    <property type="term" value="P:lipoprotein localization to outer membrane"/>
    <property type="evidence" value="ECO:0007669"/>
    <property type="project" value="TreeGrafter"/>
</dbReference>
<keyword evidence="4 7" id="KW-0812">Transmembrane</keyword>
<feature type="transmembrane region" description="Helical" evidence="7">
    <location>
        <begin position="12"/>
        <end position="30"/>
    </location>
</feature>
<comment type="subcellular location">
    <subcellularLocation>
        <location evidence="1">Cell membrane</location>
        <topology evidence="1">Multi-pass membrane protein</topology>
    </subcellularLocation>
</comment>
<feature type="domain" description="MacB-like periplasmic core" evidence="9">
    <location>
        <begin position="100"/>
        <end position="332"/>
    </location>
</feature>
<feature type="transmembrane region" description="Helical" evidence="7">
    <location>
        <begin position="50"/>
        <end position="74"/>
    </location>
</feature>
<dbReference type="RefSeq" id="WP_075276350.1">
    <property type="nucleotide sequence ID" value="NZ_CP016908.1"/>
</dbReference>
<gene>
    <name evidence="10" type="ORF">BCY86_02700</name>
</gene>
<dbReference type="KEGG" id="pabo:BCY86_02700"/>
<evidence type="ECO:0000256" key="4">
    <source>
        <dbReference type="ARBA" id="ARBA00022692"/>
    </source>
</evidence>
<evidence type="ECO:0008006" key="12">
    <source>
        <dbReference type="Google" id="ProtNLM"/>
    </source>
</evidence>
<organism evidence="10 11">
    <name type="scientific">Pajaroellobacter abortibovis</name>
    <dbReference type="NCBI Taxonomy" id="1882918"/>
    <lineage>
        <taxon>Bacteria</taxon>
        <taxon>Pseudomonadati</taxon>
        <taxon>Myxococcota</taxon>
        <taxon>Polyangia</taxon>
        <taxon>Polyangiales</taxon>
        <taxon>Polyangiaceae</taxon>
    </lineage>
</organism>